<evidence type="ECO:0000313" key="9">
    <source>
        <dbReference type="Proteomes" id="UP000267821"/>
    </source>
</evidence>
<dbReference type="OrthoDB" id="2566866at2759"/>
<keyword evidence="2 6" id="KW-0812">Transmembrane</keyword>
<accession>A0A3N4LUH8</accession>
<dbReference type="PANTHER" id="PTHR31310">
    <property type="match status" value="1"/>
</dbReference>
<reference evidence="8 9" key="1">
    <citation type="journal article" date="2018" name="Nat. Ecol. Evol.">
        <title>Pezizomycetes genomes reveal the molecular basis of ectomycorrhizal truffle lifestyle.</title>
        <authorList>
            <person name="Murat C."/>
            <person name="Payen T."/>
            <person name="Noel B."/>
            <person name="Kuo A."/>
            <person name="Morin E."/>
            <person name="Chen J."/>
            <person name="Kohler A."/>
            <person name="Krizsan K."/>
            <person name="Balestrini R."/>
            <person name="Da Silva C."/>
            <person name="Montanini B."/>
            <person name="Hainaut M."/>
            <person name="Levati E."/>
            <person name="Barry K.W."/>
            <person name="Belfiori B."/>
            <person name="Cichocki N."/>
            <person name="Clum A."/>
            <person name="Dockter R.B."/>
            <person name="Fauchery L."/>
            <person name="Guy J."/>
            <person name="Iotti M."/>
            <person name="Le Tacon F."/>
            <person name="Lindquist E.A."/>
            <person name="Lipzen A."/>
            <person name="Malagnac F."/>
            <person name="Mello A."/>
            <person name="Molinier V."/>
            <person name="Miyauchi S."/>
            <person name="Poulain J."/>
            <person name="Riccioni C."/>
            <person name="Rubini A."/>
            <person name="Sitrit Y."/>
            <person name="Splivallo R."/>
            <person name="Traeger S."/>
            <person name="Wang M."/>
            <person name="Zifcakova L."/>
            <person name="Wipf D."/>
            <person name="Zambonelli A."/>
            <person name="Paolocci F."/>
            <person name="Nowrousian M."/>
            <person name="Ottonello S."/>
            <person name="Baldrian P."/>
            <person name="Spatafora J.W."/>
            <person name="Henrissat B."/>
            <person name="Nagy L.G."/>
            <person name="Aury J.M."/>
            <person name="Wincker P."/>
            <person name="Grigoriev I.V."/>
            <person name="Bonfante P."/>
            <person name="Martin F.M."/>
        </authorList>
    </citation>
    <scope>NUCLEOTIDE SEQUENCE [LARGE SCALE GENOMIC DNA]</scope>
    <source>
        <strain evidence="8 9">ATCC MYA-4762</strain>
    </source>
</reference>
<evidence type="ECO:0000256" key="1">
    <source>
        <dbReference type="ARBA" id="ARBA00004141"/>
    </source>
</evidence>
<feature type="transmembrane region" description="Helical" evidence="6">
    <location>
        <begin position="234"/>
        <end position="252"/>
    </location>
</feature>
<feature type="transmembrane region" description="Helical" evidence="6">
    <location>
        <begin position="117"/>
        <end position="137"/>
    </location>
</feature>
<dbReference type="CDD" id="cd03386">
    <property type="entry name" value="PAP2_Aur1_like"/>
    <property type="match status" value="1"/>
</dbReference>
<keyword evidence="3 6" id="KW-1133">Transmembrane helix</keyword>
<evidence type="ECO:0000256" key="2">
    <source>
        <dbReference type="ARBA" id="ARBA00022692"/>
    </source>
</evidence>
<evidence type="ECO:0000259" key="7">
    <source>
        <dbReference type="Pfam" id="PF14378"/>
    </source>
</evidence>
<evidence type="ECO:0000256" key="3">
    <source>
        <dbReference type="ARBA" id="ARBA00022989"/>
    </source>
</evidence>
<feature type="domain" description="Inositolphosphotransferase Aur1/Ipt1" evidence="7">
    <location>
        <begin position="181"/>
        <end position="308"/>
    </location>
</feature>
<feature type="non-terminal residue" evidence="8">
    <location>
        <position position="1"/>
    </location>
</feature>
<sequence>WNSKPAWKLPAWGEPVMVVTILFLSCYLTHRRSASLFSSPQKELYQPLRSNSPNFIDSPYSEEPTPATSRIPTPLPLPTTASNASHYLSTRRMLFWGLWTVNTPNTTRFRGTWLSRVLNKFPFLIEMLYWIITYALYQTSRILSQKYFSGRIWEHAQANGEWILWVEHSPDSPLYYLFPVAERSVQQWFMSGTWGLTLLNRCYALIHIPGTVGFIGWYYYAARSHERFAIARRTLTLANWIAFSVFSMWPCMPPRLLPEKWGFVDTVRRDSAQSVWMGGKYVNSLAAMPSMHFAYSFIVGIVIVQWSGVMQSWRLGSGGEEGHEKRWRGMLLVALGGLAYPTLILTAIVATANHYWLDALAGAVVAAVAYSCNKLFLVFLPVEDWFMWICRAEKPVPTTGRR</sequence>
<evidence type="ECO:0000313" key="8">
    <source>
        <dbReference type="EMBL" id="RPB26460.1"/>
    </source>
</evidence>
<keyword evidence="9" id="KW-1185">Reference proteome</keyword>
<protein>
    <recommendedName>
        <fullName evidence="7">Inositolphosphotransferase Aur1/Ipt1 domain-containing protein</fullName>
    </recommendedName>
</protein>
<dbReference type="STRING" id="1051890.A0A3N4LUH8"/>
<organism evidence="8 9">
    <name type="scientific">Terfezia boudieri ATCC MYA-4762</name>
    <dbReference type="NCBI Taxonomy" id="1051890"/>
    <lineage>
        <taxon>Eukaryota</taxon>
        <taxon>Fungi</taxon>
        <taxon>Dikarya</taxon>
        <taxon>Ascomycota</taxon>
        <taxon>Pezizomycotina</taxon>
        <taxon>Pezizomycetes</taxon>
        <taxon>Pezizales</taxon>
        <taxon>Pezizaceae</taxon>
        <taxon>Terfezia</taxon>
    </lineage>
</organism>
<dbReference type="InterPro" id="IPR052185">
    <property type="entry name" value="IPC_Synthase-Related"/>
</dbReference>
<proteinExistence type="predicted"/>
<feature type="domain" description="Inositolphosphotransferase Aur1/Ipt1" evidence="7">
    <location>
        <begin position="327"/>
        <end position="370"/>
    </location>
</feature>
<feature type="transmembrane region" description="Helical" evidence="6">
    <location>
        <begin position="359"/>
        <end position="382"/>
    </location>
</feature>
<keyword evidence="4 6" id="KW-0472">Membrane</keyword>
<dbReference type="PANTHER" id="PTHR31310:SF10">
    <property type="entry name" value="INOSITOLPHOSPHOTRANSFERASE AUR1_IPT1 DOMAIN-CONTAINING PROTEIN"/>
    <property type="match status" value="1"/>
</dbReference>
<feature type="non-terminal residue" evidence="8">
    <location>
        <position position="402"/>
    </location>
</feature>
<comment type="subcellular location">
    <subcellularLocation>
        <location evidence="1">Membrane</location>
        <topology evidence="1">Multi-pass membrane protein</topology>
    </subcellularLocation>
</comment>
<evidence type="ECO:0000256" key="5">
    <source>
        <dbReference type="SAM" id="MobiDB-lite"/>
    </source>
</evidence>
<evidence type="ECO:0000256" key="4">
    <source>
        <dbReference type="ARBA" id="ARBA00023136"/>
    </source>
</evidence>
<feature type="transmembrane region" description="Helical" evidence="6">
    <location>
        <begin position="12"/>
        <end position="29"/>
    </location>
</feature>
<dbReference type="EMBL" id="ML121534">
    <property type="protein sequence ID" value="RPB26460.1"/>
    <property type="molecule type" value="Genomic_DNA"/>
</dbReference>
<dbReference type="GO" id="GO:0016020">
    <property type="term" value="C:membrane"/>
    <property type="evidence" value="ECO:0007669"/>
    <property type="project" value="UniProtKB-SubCell"/>
</dbReference>
<evidence type="ECO:0000256" key="6">
    <source>
        <dbReference type="SAM" id="Phobius"/>
    </source>
</evidence>
<dbReference type="AlphaFoldDB" id="A0A3N4LUH8"/>
<feature type="transmembrane region" description="Helical" evidence="6">
    <location>
        <begin position="292"/>
        <end position="309"/>
    </location>
</feature>
<dbReference type="InterPro" id="IPR026841">
    <property type="entry name" value="Aur1/Ipt1"/>
</dbReference>
<dbReference type="Proteomes" id="UP000267821">
    <property type="component" value="Unassembled WGS sequence"/>
</dbReference>
<gene>
    <name evidence="8" type="ORF">L211DRAFT_772087</name>
</gene>
<feature type="transmembrane region" description="Helical" evidence="6">
    <location>
        <begin position="330"/>
        <end position="353"/>
    </location>
</feature>
<dbReference type="InParanoid" id="A0A3N4LUH8"/>
<dbReference type="Pfam" id="PF14378">
    <property type="entry name" value="PAP2_3"/>
    <property type="match status" value="2"/>
</dbReference>
<feature type="transmembrane region" description="Helical" evidence="6">
    <location>
        <begin position="203"/>
        <end position="222"/>
    </location>
</feature>
<feature type="region of interest" description="Disordered" evidence="5">
    <location>
        <begin position="53"/>
        <end position="74"/>
    </location>
</feature>
<name>A0A3N4LUH8_9PEZI</name>